<dbReference type="HAMAP" id="MF_00258">
    <property type="entry name" value="Glu_racemase"/>
    <property type="match status" value="1"/>
</dbReference>
<comment type="similarity">
    <text evidence="7">Belongs to the aspartate/glutamate racemases family.</text>
</comment>
<dbReference type="PANTHER" id="PTHR21198:SF3">
    <property type="entry name" value="GLUTAMATE RACEMASE"/>
    <property type="match status" value="1"/>
</dbReference>
<feature type="active site" description="Proton donor/acceptor" evidence="7">
    <location>
        <position position="84"/>
    </location>
</feature>
<dbReference type="GO" id="GO:0071555">
    <property type="term" value="P:cell wall organization"/>
    <property type="evidence" value="ECO:0007669"/>
    <property type="project" value="UniProtKB-KW"/>
</dbReference>
<reference evidence="9" key="1">
    <citation type="submission" date="2015-01" db="EMBL/GenBank/DDBJ databases">
        <authorList>
            <person name="MANFREDI Pablo"/>
        </authorList>
    </citation>
    <scope>NUCLEOTIDE SEQUENCE [LARGE SCALE GENOMIC DNA]</scope>
    <source>
        <strain evidence="9">Ccyn2B</strain>
    </source>
</reference>
<feature type="binding site" evidence="7">
    <location>
        <begin position="21"/>
        <end position="22"/>
    </location>
    <ligand>
        <name>substrate</name>
    </ligand>
</feature>
<gene>
    <name evidence="7 8" type="primary">murI</name>
    <name evidence="8" type="ORF">CCYN2B_120071</name>
</gene>
<keyword evidence="5 7" id="KW-0413">Isomerase</keyword>
<dbReference type="InterPro" id="IPR004391">
    <property type="entry name" value="Glu_race"/>
</dbReference>
<feature type="binding site" evidence="7">
    <location>
        <begin position="198"/>
        <end position="199"/>
    </location>
    <ligand>
        <name>substrate</name>
    </ligand>
</feature>
<dbReference type="eggNOG" id="COG0796">
    <property type="taxonomic scope" value="Bacteria"/>
</dbReference>
<feature type="active site" description="Proton donor/acceptor" evidence="7">
    <location>
        <position position="197"/>
    </location>
</feature>
<dbReference type="GO" id="GO:0008881">
    <property type="term" value="F:glutamate racemase activity"/>
    <property type="evidence" value="ECO:0007669"/>
    <property type="project" value="UniProtKB-UniRule"/>
</dbReference>
<organism evidence="8 9">
    <name type="scientific">Capnocytophaga cynodegmi</name>
    <dbReference type="NCBI Taxonomy" id="28189"/>
    <lineage>
        <taxon>Bacteria</taxon>
        <taxon>Pseudomonadati</taxon>
        <taxon>Bacteroidota</taxon>
        <taxon>Flavobacteriia</taxon>
        <taxon>Flavobacteriales</taxon>
        <taxon>Flavobacteriaceae</taxon>
        <taxon>Capnocytophaga</taxon>
    </lineage>
</organism>
<evidence type="ECO:0000256" key="7">
    <source>
        <dbReference type="HAMAP-Rule" id="MF_00258"/>
    </source>
</evidence>
<dbReference type="STRING" id="28189.CCYN74_110018"/>
<evidence type="ECO:0000256" key="5">
    <source>
        <dbReference type="ARBA" id="ARBA00023235"/>
    </source>
</evidence>
<comment type="function">
    <text evidence="7">Provides the (R)-glutamate required for cell wall biosynthesis.</text>
</comment>
<dbReference type="NCBIfam" id="TIGR00067">
    <property type="entry name" value="glut_race"/>
    <property type="match status" value="1"/>
</dbReference>
<dbReference type="Gene3D" id="3.40.50.1860">
    <property type="match status" value="2"/>
</dbReference>
<evidence type="ECO:0000256" key="3">
    <source>
        <dbReference type="ARBA" id="ARBA00022960"/>
    </source>
</evidence>
<proteinExistence type="inferred from homology"/>
<dbReference type="PROSITE" id="PS00924">
    <property type="entry name" value="ASP_GLU_RACEMASE_2"/>
    <property type="match status" value="1"/>
</dbReference>
<dbReference type="EC" id="5.1.1.3" evidence="2 7"/>
<dbReference type="AlphaFoldDB" id="A0A0B7H2K8"/>
<dbReference type="PANTHER" id="PTHR21198">
    <property type="entry name" value="GLUTAMATE RACEMASE"/>
    <property type="match status" value="1"/>
</dbReference>
<keyword evidence="4 7" id="KW-0573">Peptidoglycan synthesis</keyword>
<sequence length="273" mass="30675">MRTLFYFCAMINKEKPIGLFDSGVGGTTIWKEIVELLPYENTLFLADNKNAPYGGKTKEEIIFLCEKNTEFLLEKEVKIIVVACNTGTTNAISHLRTKYKEIPFIGIEPAIKPAGLQSVTKKVGVLATKGTLSSELFMKTSNNLIKNEGIQIVERVGEGLVSLIESGKIESPEMFELLKEYLLPMVEENIDYLVLGCTHYPYLLPQIQKIIPENIKVIDSGYAVAKQTKNVLSQNNLLNDFQNKPHHIWLSNGDLSILQQFAPDIDNLKLQKI</sequence>
<keyword evidence="9" id="KW-1185">Reference proteome</keyword>
<protein>
    <recommendedName>
        <fullName evidence="2 7">Glutamate racemase</fullName>
        <ecNumber evidence="2 7">5.1.1.3</ecNumber>
    </recommendedName>
</protein>
<dbReference type="UniPathway" id="UPA00219"/>
<dbReference type="InterPro" id="IPR015942">
    <property type="entry name" value="Asp/Glu/hydantoin_racemase"/>
</dbReference>
<keyword evidence="6 7" id="KW-0961">Cell wall biogenesis/degradation</keyword>
<evidence type="ECO:0000256" key="1">
    <source>
        <dbReference type="ARBA" id="ARBA00001602"/>
    </source>
</evidence>
<keyword evidence="3 7" id="KW-0133">Cell shape</keyword>
<dbReference type="Proteomes" id="UP000038055">
    <property type="component" value="Unassembled WGS sequence"/>
</dbReference>
<evidence type="ECO:0000256" key="4">
    <source>
        <dbReference type="ARBA" id="ARBA00022984"/>
    </source>
</evidence>
<accession>A0A0B7H2K8</accession>
<dbReference type="InterPro" id="IPR001920">
    <property type="entry name" value="Asp/Glu_race"/>
</dbReference>
<evidence type="ECO:0000256" key="6">
    <source>
        <dbReference type="ARBA" id="ARBA00023316"/>
    </source>
</evidence>
<feature type="binding site" evidence="7">
    <location>
        <begin position="53"/>
        <end position="54"/>
    </location>
    <ligand>
        <name>substrate</name>
    </ligand>
</feature>
<dbReference type="SUPFAM" id="SSF53681">
    <property type="entry name" value="Aspartate/glutamate racemase"/>
    <property type="match status" value="2"/>
</dbReference>
<dbReference type="GO" id="GO:0009252">
    <property type="term" value="P:peptidoglycan biosynthetic process"/>
    <property type="evidence" value="ECO:0007669"/>
    <property type="project" value="UniProtKB-UniRule"/>
</dbReference>
<dbReference type="Pfam" id="PF01177">
    <property type="entry name" value="Asp_Glu_race"/>
    <property type="match status" value="1"/>
</dbReference>
<feature type="binding site" evidence="7">
    <location>
        <begin position="85"/>
        <end position="86"/>
    </location>
    <ligand>
        <name>substrate</name>
    </ligand>
</feature>
<comment type="pathway">
    <text evidence="7">Cell wall biogenesis; peptidoglycan biosynthesis.</text>
</comment>
<dbReference type="GO" id="GO:0008360">
    <property type="term" value="P:regulation of cell shape"/>
    <property type="evidence" value="ECO:0007669"/>
    <property type="project" value="UniProtKB-KW"/>
</dbReference>
<evidence type="ECO:0000313" key="9">
    <source>
        <dbReference type="Proteomes" id="UP000038055"/>
    </source>
</evidence>
<dbReference type="EMBL" id="CDOD01000004">
    <property type="protein sequence ID" value="CEN32754.1"/>
    <property type="molecule type" value="Genomic_DNA"/>
</dbReference>
<evidence type="ECO:0000313" key="8">
    <source>
        <dbReference type="EMBL" id="CEN32754.1"/>
    </source>
</evidence>
<evidence type="ECO:0000256" key="2">
    <source>
        <dbReference type="ARBA" id="ARBA00013090"/>
    </source>
</evidence>
<dbReference type="InterPro" id="IPR033134">
    <property type="entry name" value="Asp/Glu_racemase_AS_2"/>
</dbReference>
<name>A0A0B7H2K8_9FLAO</name>
<comment type="catalytic activity">
    <reaction evidence="1 7">
        <text>L-glutamate = D-glutamate</text>
        <dbReference type="Rhea" id="RHEA:12813"/>
        <dbReference type="ChEBI" id="CHEBI:29985"/>
        <dbReference type="ChEBI" id="CHEBI:29986"/>
        <dbReference type="EC" id="5.1.1.3"/>
    </reaction>
</comment>